<comment type="subcellular location">
    <subcellularLocation>
        <location evidence="1">Membrane</location>
        <topology evidence="1">Lipid-anchor</topology>
    </subcellularLocation>
</comment>
<accession>A0ABR8SKG8</accession>
<organism evidence="10 11">
    <name type="scientific">Fictibacillus norfolkensis</name>
    <dbReference type="NCBI Taxonomy" id="2762233"/>
    <lineage>
        <taxon>Bacteria</taxon>
        <taxon>Bacillati</taxon>
        <taxon>Bacillota</taxon>
        <taxon>Bacilli</taxon>
        <taxon>Bacillales</taxon>
        <taxon>Fictibacillaceae</taxon>
        <taxon>Fictibacillus</taxon>
    </lineage>
</organism>
<proteinExistence type="inferred from homology"/>
<dbReference type="NCBIfam" id="TIGR02887">
    <property type="entry name" value="spore_ger_x_C"/>
    <property type="match status" value="1"/>
</dbReference>
<evidence type="ECO:0000313" key="10">
    <source>
        <dbReference type="EMBL" id="MBD7963985.1"/>
    </source>
</evidence>
<evidence type="ECO:0000259" key="9">
    <source>
        <dbReference type="Pfam" id="PF25198"/>
    </source>
</evidence>
<evidence type="ECO:0000313" key="11">
    <source>
        <dbReference type="Proteomes" id="UP000603641"/>
    </source>
</evidence>
<evidence type="ECO:0000256" key="2">
    <source>
        <dbReference type="ARBA" id="ARBA00007886"/>
    </source>
</evidence>
<dbReference type="PANTHER" id="PTHR35789:SF1">
    <property type="entry name" value="SPORE GERMINATION PROTEIN B3"/>
    <property type="match status" value="1"/>
</dbReference>
<keyword evidence="3" id="KW-0309">Germination</keyword>
<dbReference type="RefSeq" id="WP_191753372.1">
    <property type="nucleotide sequence ID" value="NZ_JACSQM010000003.1"/>
</dbReference>
<dbReference type="PROSITE" id="PS51257">
    <property type="entry name" value="PROKAR_LIPOPROTEIN"/>
    <property type="match status" value="1"/>
</dbReference>
<name>A0ABR8SKG8_9BACL</name>
<dbReference type="Pfam" id="PF25198">
    <property type="entry name" value="Spore_GerAC_N"/>
    <property type="match status" value="1"/>
</dbReference>
<dbReference type="Gene3D" id="3.30.300.210">
    <property type="entry name" value="Nutrient germinant receptor protein C, domain 3"/>
    <property type="match status" value="1"/>
</dbReference>
<dbReference type="InterPro" id="IPR038501">
    <property type="entry name" value="Spore_GerAC_C_sf"/>
</dbReference>
<keyword evidence="6" id="KW-0564">Palmitate</keyword>
<reference evidence="10 11" key="1">
    <citation type="submission" date="2020-08" db="EMBL/GenBank/DDBJ databases">
        <title>A Genomic Blueprint of the Chicken Gut Microbiome.</title>
        <authorList>
            <person name="Gilroy R."/>
            <person name="Ravi A."/>
            <person name="Getino M."/>
            <person name="Pursley I."/>
            <person name="Horton D.L."/>
            <person name="Alikhan N.-F."/>
            <person name="Baker D."/>
            <person name="Gharbi K."/>
            <person name="Hall N."/>
            <person name="Watson M."/>
            <person name="Adriaenssens E.M."/>
            <person name="Foster-Nyarko E."/>
            <person name="Jarju S."/>
            <person name="Secka A."/>
            <person name="Antonio M."/>
            <person name="Oren A."/>
            <person name="Chaudhuri R."/>
            <person name="La Ragione R.M."/>
            <person name="Hildebrand F."/>
            <person name="Pallen M.J."/>
        </authorList>
    </citation>
    <scope>NUCLEOTIDE SEQUENCE [LARGE SCALE GENOMIC DNA]</scope>
    <source>
        <strain evidence="10 11">Sa2CUA10</strain>
    </source>
</reference>
<keyword evidence="4" id="KW-0732">Signal</keyword>
<dbReference type="Pfam" id="PF05504">
    <property type="entry name" value="Spore_GerAC"/>
    <property type="match status" value="1"/>
</dbReference>
<dbReference type="Proteomes" id="UP000603641">
    <property type="component" value="Unassembled WGS sequence"/>
</dbReference>
<keyword evidence="5" id="KW-0472">Membrane</keyword>
<evidence type="ECO:0000259" key="8">
    <source>
        <dbReference type="Pfam" id="PF05504"/>
    </source>
</evidence>
<dbReference type="InterPro" id="IPR008844">
    <property type="entry name" value="Spore_GerAC-like"/>
</dbReference>
<protein>
    <submittedName>
        <fullName evidence="10">Ger(X)C family spore germination protein</fullName>
    </submittedName>
</protein>
<evidence type="ECO:0000256" key="4">
    <source>
        <dbReference type="ARBA" id="ARBA00022729"/>
    </source>
</evidence>
<dbReference type="PANTHER" id="PTHR35789">
    <property type="entry name" value="SPORE GERMINATION PROTEIN B3"/>
    <property type="match status" value="1"/>
</dbReference>
<evidence type="ECO:0000256" key="5">
    <source>
        <dbReference type="ARBA" id="ARBA00023136"/>
    </source>
</evidence>
<dbReference type="InterPro" id="IPR046953">
    <property type="entry name" value="Spore_GerAC-like_C"/>
</dbReference>
<evidence type="ECO:0000256" key="3">
    <source>
        <dbReference type="ARBA" id="ARBA00022544"/>
    </source>
</evidence>
<evidence type="ECO:0000256" key="6">
    <source>
        <dbReference type="ARBA" id="ARBA00023139"/>
    </source>
</evidence>
<gene>
    <name evidence="10" type="ORF">H9648_07960</name>
</gene>
<comment type="caution">
    <text evidence="10">The sequence shown here is derived from an EMBL/GenBank/DDBJ whole genome shotgun (WGS) entry which is preliminary data.</text>
</comment>
<feature type="domain" description="Spore germination GerAC-like C-terminal" evidence="8">
    <location>
        <begin position="228"/>
        <end position="393"/>
    </location>
</feature>
<sequence length="403" mass="45091">MRRWNIVAVIISCALILSGCAGRIELNELIIVSSIGVDYKKDKTIVHFQVVNPGGTAGGQGGAPSGGSGGSVYTYTVSGETLYDAVEKGRNILPRKLLFSHITSVIIGEKYARTKGIAPIFDFLERNHEVRDNLIMFVAKNSTAKNILSIYTPIFKNPGESLKNRVRLAATSTGISDGIKEKDVVRWRYGEFRDPVIQGVEIVQINDSQSETSNLENINANDKTYRISGLAVFNKEKMVTWLNNDQTRGWSIINQRVKDIFILSHKCDSQKGNVGFMVKSVDSKTKVLYKDGKLKYVVNVKGKAILQEVTCAVDVGNPMALLEMEKRVNEELASHIKSTVRKAQKEKTDVFGFGKLLYNKHPEVWKKYKENWKEEFSDVELETNVSIKLESVGARVETIHEQK</sequence>
<keyword evidence="7" id="KW-0449">Lipoprotein</keyword>
<keyword evidence="11" id="KW-1185">Reference proteome</keyword>
<comment type="similarity">
    <text evidence="2">Belongs to the GerABKC lipoprotein family.</text>
</comment>
<dbReference type="EMBL" id="JACSQM010000003">
    <property type="protein sequence ID" value="MBD7963985.1"/>
    <property type="molecule type" value="Genomic_DNA"/>
</dbReference>
<evidence type="ECO:0000256" key="1">
    <source>
        <dbReference type="ARBA" id="ARBA00004635"/>
    </source>
</evidence>
<feature type="domain" description="Spore germination protein N-terminal" evidence="9">
    <location>
        <begin position="23"/>
        <end position="201"/>
    </location>
</feature>
<evidence type="ECO:0000256" key="7">
    <source>
        <dbReference type="ARBA" id="ARBA00023288"/>
    </source>
</evidence>
<dbReference type="InterPro" id="IPR057336">
    <property type="entry name" value="GerAC_N"/>
</dbReference>